<dbReference type="Gene3D" id="3.40.50.150">
    <property type="entry name" value="Vaccinia Virus protein VP39"/>
    <property type="match status" value="1"/>
</dbReference>
<dbReference type="GO" id="GO:0102208">
    <property type="term" value="F:2-polyprenyl-6-hydroxyphenol methylase activity"/>
    <property type="evidence" value="ECO:0007669"/>
    <property type="project" value="UniProtKB-EC"/>
</dbReference>
<keyword evidence="2" id="KW-0808">Transferase</keyword>
<dbReference type="Proteomes" id="UP001596043">
    <property type="component" value="Unassembled WGS sequence"/>
</dbReference>
<feature type="domain" description="Tellurite resistance methyltransferase TehB-like" evidence="1">
    <location>
        <begin position="56"/>
        <end position="153"/>
    </location>
</feature>
<dbReference type="GO" id="GO:0061542">
    <property type="term" value="F:3-demethylubiquinol 3-O-methyltransferase activity"/>
    <property type="evidence" value="ECO:0007669"/>
    <property type="project" value="UniProtKB-EC"/>
</dbReference>
<protein>
    <submittedName>
        <fullName evidence="2">Class I SAM-dependent methyltransferase</fullName>
        <ecNumber evidence="2">2.1.1.222</ecNumber>
        <ecNumber evidence="2">2.1.1.64</ecNumber>
    </submittedName>
</protein>
<reference evidence="3" key="1">
    <citation type="journal article" date="2019" name="Int. J. Syst. Evol. Microbiol.">
        <title>The Global Catalogue of Microorganisms (GCM) 10K type strain sequencing project: providing services to taxonomists for standard genome sequencing and annotation.</title>
        <authorList>
            <consortium name="The Broad Institute Genomics Platform"/>
            <consortium name="The Broad Institute Genome Sequencing Center for Infectious Disease"/>
            <person name="Wu L."/>
            <person name="Ma J."/>
        </authorList>
    </citation>
    <scope>NUCLEOTIDE SEQUENCE [LARGE SCALE GENOMIC DNA]</scope>
    <source>
        <strain evidence="3">YJ-61-S</strain>
    </source>
</reference>
<dbReference type="Pfam" id="PF03848">
    <property type="entry name" value="TehB"/>
    <property type="match status" value="1"/>
</dbReference>
<organism evidence="2 3">
    <name type="scientific">Dokdonia ponticola</name>
    <dbReference type="NCBI Taxonomy" id="2041041"/>
    <lineage>
        <taxon>Bacteria</taxon>
        <taxon>Pseudomonadati</taxon>
        <taxon>Bacteroidota</taxon>
        <taxon>Flavobacteriia</taxon>
        <taxon>Flavobacteriales</taxon>
        <taxon>Flavobacteriaceae</taxon>
        <taxon>Dokdonia</taxon>
    </lineage>
</organism>
<evidence type="ECO:0000313" key="3">
    <source>
        <dbReference type="Proteomes" id="UP001596043"/>
    </source>
</evidence>
<comment type="caution">
    <text evidence="2">The sequence shown here is derived from an EMBL/GenBank/DDBJ whole genome shotgun (WGS) entry which is preliminary data.</text>
</comment>
<dbReference type="RefSeq" id="WP_379977271.1">
    <property type="nucleotide sequence ID" value="NZ_JBHSFV010000002.1"/>
</dbReference>
<dbReference type="InterPro" id="IPR015985">
    <property type="entry name" value="TehB-like_dom"/>
</dbReference>
<gene>
    <name evidence="2" type="ORF">ACFO3O_04155</name>
</gene>
<dbReference type="EMBL" id="JBHSFV010000002">
    <property type="protein sequence ID" value="MFC4633084.1"/>
    <property type="molecule type" value="Genomic_DNA"/>
</dbReference>
<dbReference type="EC" id="2.1.1.222" evidence="2"/>
<name>A0ABV9HT10_9FLAO</name>
<evidence type="ECO:0000313" key="2">
    <source>
        <dbReference type="EMBL" id="MFC4633084.1"/>
    </source>
</evidence>
<accession>A0ABV9HT10</accession>
<dbReference type="GO" id="GO:0032259">
    <property type="term" value="P:methylation"/>
    <property type="evidence" value="ECO:0007669"/>
    <property type="project" value="UniProtKB-KW"/>
</dbReference>
<keyword evidence="2" id="KW-0489">Methyltransferase</keyword>
<keyword evidence="3" id="KW-1185">Reference proteome</keyword>
<sequence length="234" mass="26646">MDIDIFGQAVNDYFEDQYTEDIIVHSSIAEDDIIPIPYLFRTFPEMPLIEQKALQLSQGKTLDIGSGAGSHSLWLQENGIDVTALDHSVGCGALSRKRTLKKTITSHILDHKEQYDTLLILMNGTGIFEEISKVDTYLQHLKSMLKLGGQILIDGSDIKYMYETDDGGYWIDIHSNYYGEVVMGMSYKGQRSEDFKWLYLDFETLAWHAKKNELDCELIVEGGHYDYLARLTVA</sequence>
<dbReference type="InterPro" id="IPR029063">
    <property type="entry name" value="SAM-dependent_MTases_sf"/>
</dbReference>
<proteinExistence type="predicted"/>
<dbReference type="SUPFAM" id="SSF53335">
    <property type="entry name" value="S-adenosyl-L-methionine-dependent methyltransferases"/>
    <property type="match status" value="1"/>
</dbReference>
<evidence type="ECO:0000259" key="1">
    <source>
        <dbReference type="Pfam" id="PF03848"/>
    </source>
</evidence>
<dbReference type="EC" id="2.1.1.64" evidence="2"/>